<keyword evidence="2" id="KW-1185">Reference proteome</keyword>
<dbReference type="EMBL" id="QUBQ01000001">
    <property type="protein sequence ID" value="REK76412.1"/>
    <property type="molecule type" value="Genomic_DNA"/>
</dbReference>
<comment type="caution">
    <text evidence="1">The sequence shown here is derived from an EMBL/GenBank/DDBJ whole genome shotgun (WGS) entry which is preliminary data.</text>
</comment>
<sequence length="62" mass="7210">MEEQGIVKHYGATSTVQWDSFGYIPYGITRYNCGQVEQVPEADWFKVMGTHEKLKTPKNMKR</sequence>
<protein>
    <submittedName>
        <fullName evidence="1">Uncharacterized protein</fullName>
    </submittedName>
</protein>
<accession>A0A371PJN3</accession>
<evidence type="ECO:0000313" key="2">
    <source>
        <dbReference type="Proteomes" id="UP000261905"/>
    </source>
</evidence>
<dbReference type="Proteomes" id="UP000261905">
    <property type="component" value="Unassembled WGS sequence"/>
</dbReference>
<evidence type="ECO:0000313" key="1">
    <source>
        <dbReference type="EMBL" id="REK76412.1"/>
    </source>
</evidence>
<organism evidence="1 2">
    <name type="scientific">Paenibacillus paeoniae</name>
    <dbReference type="NCBI Taxonomy" id="2292705"/>
    <lineage>
        <taxon>Bacteria</taxon>
        <taxon>Bacillati</taxon>
        <taxon>Bacillota</taxon>
        <taxon>Bacilli</taxon>
        <taxon>Bacillales</taxon>
        <taxon>Paenibacillaceae</taxon>
        <taxon>Paenibacillus</taxon>
    </lineage>
</organism>
<reference evidence="1 2" key="1">
    <citation type="submission" date="2018-08" db="EMBL/GenBank/DDBJ databases">
        <title>Paenibacillus sp. M4BSY-1, whole genome shotgun sequence.</title>
        <authorList>
            <person name="Tuo L."/>
        </authorList>
    </citation>
    <scope>NUCLEOTIDE SEQUENCE [LARGE SCALE GENOMIC DNA]</scope>
    <source>
        <strain evidence="1 2">M4BSY-1</strain>
    </source>
</reference>
<gene>
    <name evidence="1" type="ORF">DX130_05055</name>
</gene>
<proteinExistence type="predicted"/>
<dbReference type="AlphaFoldDB" id="A0A371PJN3"/>
<name>A0A371PJN3_9BACL</name>